<dbReference type="Pfam" id="PF01979">
    <property type="entry name" value="Amidohydro_1"/>
    <property type="match status" value="1"/>
</dbReference>
<comment type="cofactor">
    <cofactor evidence="1">
        <name>Zn(2+)</name>
        <dbReference type="ChEBI" id="CHEBI:29105"/>
    </cofactor>
</comment>
<dbReference type="GO" id="GO:0046872">
    <property type="term" value="F:metal ion binding"/>
    <property type="evidence" value="ECO:0007669"/>
    <property type="project" value="UniProtKB-KW"/>
</dbReference>
<keyword evidence="4" id="KW-0862">Zinc</keyword>
<dbReference type="Gene3D" id="3.20.20.140">
    <property type="entry name" value="Metal-dependent hydrolases"/>
    <property type="match status" value="1"/>
</dbReference>
<dbReference type="InterPro" id="IPR032466">
    <property type="entry name" value="Metal_Hydrolase"/>
</dbReference>
<feature type="signal peptide" evidence="5">
    <location>
        <begin position="1"/>
        <end position="18"/>
    </location>
</feature>
<evidence type="ECO:0000313" key="8">
    <source>
        <dbReference type="Proteomes" id="UP001285441"/>
    </source>
</evidence>
<dbReference type="Gene3D" id="2.30.40.10">
    <property type="entry name" value="Urease, subunit C, domain 1"/>
    <property type="match status" value="1"/>
</dbReference>
<evidence type="ECO:0000313" key="7">
    <source>
        <dbReference type="EMBL" id="KAK3369922.1"/>
    </source>
</evidence>
<organism evidence="7 8">
    <name type="scientific">Podospora didyma</name>
    <dbReference type="NCBI Taxonomy" id="330526"/>
    <lineage>
        <taxon>Eukaryota</taxon>
        <taxon>Fungi</taxon>
        <taxon>Dikarya</taxon>
        <taxon>Ascomycota</taxon>
        <taxon>Pezizomycotina</taxon>
        <taxon>Sordariomycetes</taxon>
        <taxon>Sordariomycetidae</taxon>
        <taxon>Sordariales</taxon>
        <taxon>Podosporaceae</taxon>
        <taxon>Podospora</taxon>
    </lineage>
</organism>
<evidence type="ECO:0000256" key="4">
    <source>
        <dbReference type="ARBA" id="ARBA00022833"/>
    </source>
</evidence>
<sequence length="516" mass="55590">MRPNQLSIFLTVPGLTLASSLLFKGGTIIAFDNQTESLQVIRNGSVLVTDDRIETVAGPGAPIHITNGTEVVDITGKILAPGQVNTHFHGWQTAFKTLGSNTSLVEYFSRYGEFAAAGLLSPEDVYVGQLAGILESVNGGVTTVLDHAHHTWSNATAEAGLQASVDSGVRVFWAYAFHNITTITPNFLVPEQLANFRDLASNASFRGSATEIGIAYDSFGPSPNVAEVNAIISLAEEFKVPVITTHSLQGPWGIDNSPEDLLNLGIINSTIPFVLSHASFLTASGAQLLRTFNHYVSITPESESHYGHTHPHSHLIQDQAAIGVDTHFTFSSDILTQTRLWLQATRRRLYGEVLERWQVPDNNPMSVNQAFLMATRHGGLALRRSDLGIIAPGAKADLVVWNARDSPSMLGWNDPVAAIVLHASVGDVEAVLVDGKWQKKGGRLVAEGYYTAFRERFLASAARIQNKLIQTSSEFPRVGDVWPASGLPIGDTLTVDTLRGNGTGYGGTFLVVDGAQ</sequence>
<evidence type="ECO:0000256" key="3">
    <source>
        <dbReference type="ARBA" id="ARBA00022801"/>
    </source>
</evidence>
<keyword evidence="8" id="KW-1185">Reference proteome</keyword>
<dbReference type="InterPro" id="IPR011059">
    <property type="entry name" value="Metal-dep_hydrolase_composite"/>
</dbReference>
<evidence type="ECO:0000256" key="5">
    <source>
        <dbReference type="SAM" id="SignalP"/>
    </source>
</evidence>
<evidence type="ECO:0000256" key="2">
    <source>
        <dbReference type="ARBA" id="ARBA00022723"/>
    </source>
</evidence>
<feature type="chain" id="PRO_5042072901" evidence="5">
    <location>
        <begin position="19"/>
        <end position="516"/>
    </location>
</feature>
<keyword evidence="2" id="KW-0479">Metal-binding</keyword>
<dbReference type="InterPro" id="IPR006680">
    <property type="entry name" value="Amidohydro-rel"/>
</dbReference>
<protein>
    <submittedName>
        <fullName evidence="7">Amidohydrolase</fullName>
    </submittedName>
</protein>
<dbReference type="Proteomes" id="UP001285441">
    <property type="component" value="Unassembled WGS sequence"/>
</dbReference>
<evidence type="ECO:0000259" key="6">
    <source>
        <dbReference type="Pfam" id="PF01979"/>
    </source>
</evidence>
<keyword evidence="3" id="KW-0378">Hydrolase</keyword>
<feature type="domain" description="Amidohydrolase-related" evidence="6">
    <location>
        <begin position="78"/>
        <end position="437"/>
    </location>
</feature>
<dbReference type="PANTHER" id="PTHR11271">
    <property type="entry name" value="GUANINE DEAMINASE"/>
    <property type="match status" value="1"/>
</dbReference>
<proteinExistence type="predicted"/>
<dbReference type="InterPro" id="IPR051607">
    <property type="entry name" value="Metallo-dep_hydrolases"/>
</dbReference>
<name>A0AAE0K5C0_9PEZI</name>
<dbReference type="GO" id="GO:0005829">
    <property type="term" value="C:cytosol"/>
    <property type="evidence" value="ECO:0007669"/>
    <property type="project" value="TreeGrafter"/>
</dbReference>
<dbReference type="AlphaFoldDB" id="A0AAE0K5C0"/>
<dbReference type="SUPFAM" id="SSF51338">
    <property type="entry name" value="Composite domain of metallo-dependent hydrolases"/>
    <property type="match status" value="1"/>
</dbReference>
<comment type="caution">
    <text evidence="7">The sequence shown here is derived from an EMBL/GenBank/DDBJ whole genome shotgun (WGS) entry which is preliminary data.</text>
</comment>
<dbReference type="EMBL" id="JAULSW010000009">
    <property type="protein sequence ID" value="KAK3369922.1"/>
    <property type="molecule type" value="Genomic_DNA"/>
</dbReference>
<reference evidence="7" key="1">
    <citation type="journal article" date="2023" name="Mol. Phylogenet. Evol.">
        <title>Genome-scale phylogeny and comparative genomics of the fungal order Sordariales.</title>
        <authorList>
            <person name="Hensen N."/>
            <person name="Bonometti L."/>
            <person name="Westerberg I."/>
            <person name="Brannstrom I.O."/>
            <person name="Guillou S."/>
            <person name="Cros-Aarteil S."/>
            <person name="Calhoun S."/>
            <person name="Haridas S."/>
            <person name="Kuo A."/>
            <person name="Mondo S."/>
            <person name="Pangilinan J."/>
            <person name="Riley R."/>
            <person name="LaButti K."/>
            <person name="Andreopoulos B."/>
            <person name="Lipzen A."/>
            <person name="Chen C."/>
            <person name="Yan M."/>
            <person name="Daum C."/>
            <person name="Ng V."/>
            <person name="Clum A."/>
            <person name="Steindorff A."/>
            <person name="Ohm R.A."/>
            <person name="Martin F."/>
            <person name="Silar P."/>
            <person name="Natvig D.O."/>
            <person name="Lalanne C."/>
            <person name="Gautier V."/>
            <person name="Ament-Velasquez S.L."/>
            <person name="Kruys A."/>
            <person name="Hutchinson M.I."/>
            <person name="Powell A.J."/>
            <person name="Barry K."/>
            <person name="Miller A.N."/>
            <person name="Grigoriev I.V."/>
            <person name="Debuchy R."/>
            <person name="Gladieux P."/>
            <person name="Hiltunen Thoren M."/>
            <person name="Johannesson H."/>
        </authorList>
    </citation>
    <scope>NUCLEOTIDE SEQUENCE</scope>
    <source>
        <strain evidence="7">CBS 232.78</strain>
    </source>
</reference>
<keyword evidence="5" id="KW-0732">Signal</keyword>
<gene>
    <name evidence="7" type="ORF">B0H63DRAFT_440218</name>
</gene>
<dbReference type="GO" id="GO:0019239">
    <property type="term" value="F:deaminase activity"/>
    <property type="evidence" value="ECO:0007669"/>
    <property type="project" value="TreeGrafter"/>
</dbReference>
<dbReference type="PANTHER" id="PTHR11271:SF37">
    <property type="entry name" value="FAMILY PROTEIN, PUTATIVE (AFU_ORTHOLOGUE AFUA_4G00460)-RELATED"/>
    <property type="match status" value="1"/>
</dbReference>
<reference evidence="7" key="2">
    <citation type="submission" date="2023-06" db="EMBL/GenBank/DDBJ databases">
        <authorList>
            <consortium name="Lawrence Berkeley National Laboratory"/>
            <person name="Haridas S."/>
            <person name="Hensen N."/>
            <person name="Bonometti L."/>
            <person name="Westerberg I."/>
            <person name="Brannstrom I.O."/>
            <person name="Guillou S."/>
            <person name="Cros-Aarteil S."/>
            <person name="Calhoun S."/>
            <person name="Kuo A."/>
            <person name="Mondo S."/>
            <person name="Pangilinan J."/>
            <person name="Riley R."/>
            <person name="LaButti K."/>
            <person name="Andreopoulos B."/>
            <person name="Lipzen A."/>
            <person name="Chen C."/>
            <person name="Yanf M."/>
            <person name="Daum C."/>
            <person name="Ng V."/>
            <person name="Clum A."/>
            <person name="Steindorff A."/>
            <person name="Ohm R."/>
            <person name="Martin F."/>
            <person name="Silar P."/>
            <person name="Natvig D."/>
            <person name="Lalanne C."/>
            <person name="Gautier V."/>
            <person name="Ament-velasquez S.L."/>
            <person name="Kruys A."/>
            <person name="Hutchinson M.I."/>
            <person name="Powell A.J."/>
            <person name="Barry K."/>
            <person name="Miller A.N."/>
            <person name="Grigoriev I.V."/>
            <person name="Debuchy R."/>
            <person name="Gladieux P."/>
            <person name="Thoren M.H."/>
            <person name="Johannesson H."/>
        </authorList>
    </citation>
    <scope>NUCLEOTIDE SEQUENCE</scope>
    <source>
        <strain evidence="7">CBS 232.78</strain>
    </source>
</reference>
<evidence type="ECO:0000256" key="1">
    <source>
        <dbReference type="ARBA" id="ARBA00001947"/>
    </source>
</evidence>
<dbReference type="SUPFAM" id="SSF51556">
    <property type="entry name" value="Metallo-dependent hydrolases"/>
    <property type="match status" value="1"/>
</dbReference>
<accession>A0AAE0K5C0</accession>